<protein>
    <recommendedName>
        <fullName evidence="2">Integrase catalytic domain-containing protein</fullName>
    </recommendedName>
</protein>
<dbReference type="AlphaFoldDB" id="A0A1Y3MLI3"/>
<name>A0A1Y3MLI3_9BACI</name>
<comment type="caution">
    <text evidence="3">The sequence shown here is derived from an EMBL/GenBank/DDBJ whole genome shotgun (WGS) entry which is preliminary data.</text>
</comment>
<dbReference type="Proteomes" id="UP000195321">
    <property type="component" value="Unassembled WGS sequence"/>
</dbReference>
<evidence type="ECO:0000259" key="2">
    <source>
        <dbReference type="PROSITE" id="PS50994"/>
    </source>
</evidence>
<reference evidence="3 4" key="1">
    <citation type="submission" date="2017-02" db="EMBL/GenBank/DDBJ databases">
        <title>Bacillus pseudomycoides isolate FSL K6-0042.</title>
        <authorList>
            <person name="Kovac J."/>
        </authorList>
    </citation>
    <scope>NUCLEOTIDE SEQUENCE [LARGE SCALE GENOMIC DNA]</scope>
    <source>
        <strain evidence="3 4">FSL K6-0042</strain>
    </source>
</reference>
<dbReference type="PROSITE" id="PS50994">
    <property type="entry name" value="INTEGRASE"/>
    <property type="match status" value="1"/>
</dbReference>
<dbReference type="EMBL" id="MWPX01000006">
    <property type="protein sequence ID" value="OUM49310.1"/>
    <property type="molecule type" value="Genomic_DNA"/>
</dbReference>
<feature type="domain" description="Integrase catalytic" evidence="2">
    <location>
        <begin position="502"/>
        <end position="700"/>
    </location>
</feature>
<dbReference type="GO" id="GO:0015074">
    <property type="term" value="P:DNA integration"/>
    <property type="evidence" value="ECO:0007669"/>
    <property type="project" value="InterPro"/>
</dbReference>
<dbReference type="InterPro" id="IPR014833">
    <property type="entry name" value="TnsA_N"/>
</dbReference>
<dbReference type="InterPro" id="IPR012337">
    <property type="entry name" value="RNaseH-like_sf"/>
</dbReference>
<dbReference type="InterPro" id="IPR001584">
    <property type="entry name" value="Integrase_cat-core"/>
</dbReference>
<dbReference type="InterPro" id="IPR036397">
    <property type="entry name" value="RNaseH_sf"/>
</dbReference>
<evidence type="ECO:0000313" key="3">
    <source>
        <dbReference type="EMBL" id="OUM49310.1"/>
    </source>
</evidence>
<accession>A0A1Y3MLI3</accession>
<dbReference type="Pfam" id="PF08722">
    <property type="entry name" value="Tn7_TnsA-like_N"/>
    <property type="match status" value="1"/>
</dbReference>
<organism evidence="3 4">
    <name type="scientific">Bacillus pseudomycoides</name>
    <dbReference type="NCBI Taxonomy" id="64104"/>
    <lineage>
        <taxon>Bacteria</taxon>
        <taxon>Bacillati</taxon>
        <taxon>Bacillota</taxon>
        <taxon>Bacilli</taxon>
        <taxon>Bacillales</taxon>
        <taxon>Bacillaceae</taxon>
        <taxon>Bacillus</taxon>
        <taxon>Bacillus cereus group</taxon>
    </lineage>
</organism>
<evidence type="ECO:0000313" key="4">
    <source>
        <dbReference type="Proteomes" id="UP000195321"/>
    </source>
</evidence>
<evidence type="ECO:0000256" key="1">
    <source>
        <dbReference type="ARBA" id="ARBA00002286"/>
    </source>
</evidence>
<dbReference type="SUPFAM" id="SSF53098">
    <property type="entry name" value="Ribonuclease H-like"/>
    <property type="match status" value="1"/>
</dbReference>
<dbReference type="GO" id="GO:0003676">
    <property type="term" value="F:nucleic acid binding"/>
    <property type="evidence" value="ECO:0007669"/>
    <property type="project" value="InterPro"/>
</dbReference>
<gene>
    <name evidence="3" type="ORF">BW425_07780</name>
</gene>
<comment type="function">
    <text evidence="1">Involved in the transposition of the insertion sequence.</text>
</comment>
<dbReference type="RefSeq" id="WP_088093844.1">
    <property type="nucleotide sequence ID" value="NZ_JBLOJB010000008.1"/>
</dbReference>
<dbReference type="Gene3D" id="3.30.420.10">
    <property type="entry name" value="Ribonuclease H-like superfamily/Ribonuclease H"/>
    <property type="match status" value="1"/>
</dbReference>
<proteinExistence type="predicted"/>
<sequence length="895" mass="105112">MLSNFEFEQLCLKLRIPKKTQELINNIRVSNPVRRVGGGRHNVCGTYPSKKMGCTIQYESSKVELPAIFMMENNPNVIEYYDQPTKIKLQYQKSNGKKVAPIYTPDFLVITKDAIYFEEWKTEKEIIKLFEREPVRYKRNEAGQWCSPPAEKWATDCGLNFRVRSDSEINWVLSRNFQFLDDYLRAERQKVSNDIKNVIFSVIKTSPGISLQKLIEYSDSYSADHIYNLIICNEIYVDLDNYLLSEPDRNPVYISIEQYRSFVNSFVNDRPEEEYNPKIVTPDIGTNIMWDGNLYLIINNGNDQITLLSPEEQVVKIPQNVFVNLFKEGSIKGNSKVNCEQEKTQNEILIQAQQADYEIANRRYEIVKRKLNGELNENNNVPARTIREWTKKFKEAQILYGNGFLGLIPKNRKKGNRRNRLPQESIDLMNEYIERDYETNKQKSMRVVFGSLINACEEKGIIAPSYKTFTNYIKFRPQAIKVEKRKGNRATYNHTQFYWELDMKSPRHGERAFHICHIDHTELDIELIDSKTKKSLGRPWLTLMTDAYSRKVLSFFLTFDPPSYRSVMMVMRECVRKHSRLPQTVVVDNGKEFGSIYFETLLAYFEITKKSRPPAKSRFGSVIERMFGTTNTMFVHNLKGNTLIMKEVRLVTKSVNPKQHAIWTIKDLNDGLNDWFEEVYHKLPHPALGQTPLECFEQSLMISGLRKSKLIRYDDEFKILTLPSTSKGVGKVHIGRGVKIEYKYYWCSEFSNPKIENTNVAIRYDPYDIGIAYAYVNNKWVRCISEYYSIFRNRTERELKHITAELKKKFRDHNKSFNISAKMIADFIDKNEKNERVFEQAIKDREMKLIARDKTDKSLFSMEQQENQESFLNREKINVLNFEFKPLKRFDEGGR</sequence>